<dbReference type="GO" id="GO:0005546">
    <property type="term" value="F:phosphatidylinositol-4,5-bisphosphate binding"/>
    <property type="evidence" value="ECO:0007669"/>
    <property type="project" value="InterPro"/>
</dbReference>
<name>A0AAE2C4Q4_9LAMI</name>
<keyword evidence="3" id="KW-0653">Protein transport</keyword>
<dbReference type="AlphaFoldDB" id="A0AAE2C4Q4"/>
<dbReference type="GO" id="GO:0006887">
    <property type="term" value="P:exocytosis"/>
    <property type="evidence" value="ECO:0007669"/>
    <property type="project" value="UniProtKB-KW"/>
</dbReference>
<reference evidence="6" key="2">
    <citation type="journal article" date="2024" name="Plant">
        <title>Genomic evolution and insights into agronomic trait innovations of Sesamum species.</title>
        <authorList>
            <person name="Miao H."/>
            <person name="Wang L."/>
            <person name="Qu L."/>
            <person name="Liu H."/>
            <person name="Sun Y."/>
            <person name="Le M."/>
            <person name="Wang Q."/>
            <person name="Wei S."/>
            <person name="Zheng Y."/>
            <person name="Lin W."/>
            <person name="Duan Y."/>
            <person name="Cao H."/>
            <person name="Xiong S."/>
            <person name="Wang X."/>
            <person name="Wei L."/>
            <person name="Li C."/>
            <person name="Ma Q."/>
            <person name="Ju M."/>
            <person name="Zhao R."/>
            <person name="Li G."/>
            <person name="Mu C."/>
            <person name="Tian Q."/>
            <person name="Mei H."/>
            <person name="Zhang T."/>
            <person name="Gao T."/>
            <person name="Zhang H."/>
        </authorList>
    </citation>
    <scope>NUCLEOTIDE SEQUENCE</scope>
    <source>
        <strain evidence="6">K16</strain>
    </source>
</reference>
<dbReference type="GO" id="GO:0000145">
    <property type="term" value="C:exocyst"/>
    <property type="evidence" value="ECO:0007669"/>
    <property type="project" value="InterPro"/>
</dbReference>
<evidence type="ECO:0000256" key="1">
    <source>
        <dbReference type="ARBA" id="ARBA00006756"/>
    </source>
</evidence>
<dbReference type="GO" id="GO:0015031">
    <property type="term" value="P:protein transport"/>
    <property type="evidence" value="ECO:0007669"/>
    <property type="project" value="UniProtKB-KW"/>
</dbReference>
<evidence type="ECO:0000313" key="6">
    <source>
        <dbReference type="EMBL" id="KAK4408560.1"/>
    </source>
</evidence>
<gene>
    <name evidence="6" type="ORF">Sango_0437000</name>
</gene>
<organism evidence="6 7">
    <name type="scientific">Sesamum angolense</name>
    <dbReference type="NCBI Taxonomy" id="2727404"/>
    <lineage>
        <taxon>Eukaryota</taxon>
        <taxon>Viridiplantae</taxon>
        <taxon>Streptophyta</taxon>
        <taxon>Embryophyta</taxon>
        <taxon>Tracheophyta</taxon>
        <taxon>Spermatophyta</taxon>
        <taxon>Magnoliopsida</taxon>
        <taxon>eudicotyledons</taxon>
        <taxon>Gunneridae</taxon>
        <taxon>Pentapetalae</taxon>
        <taxon>asterids</taxon>
        <taxon>lamiids</taxon>
        <taxon>Lamiales</taxon>
        <taxon>Pedaliaceae</taxon>
        <taxon>Sesamum</taxon>
    </lineage>
</organism>
<dbReference type="Gene3D" id="1.20.1280.170">
    <property type="entry name" value="Exocyst complex component Exo70"/>
    <property type="match status" value="1"/>
</dbReference>
<feature type="domain" description="Exocyst complex subunit Exo70 C-terminal" evidence="5">
    <location>
        <begin position="247"/>
        <end position="566"/>
    </location>
</feature>
<evidence type="ECO:0000256" key="3">
    <source>
        <dbReference type="RuleBase" id="RU365026"/>
    </source>
</evidence>
<dbReference type="Pfam" id="PF03081">
    <property type="entry name" value="Exo70_C"/>
    <property type="match status" value="1"/>
</dbReference>
<comment type="function">
    <text evidence="3">Component of the exocyst complex.</text>
</comment>
<dbReference type="Pfam" id="PF20669">
    <property type="entry name" value="Exo70_N"/>
    <property type="match status" value="1"/>
</dbReference>
<evidence type="ECO:0000256" key="2">
    <source>
        <dbReference type="ARBA" id="ARBA00022448"/>
    </source>
</evidence>
<comment type="similarity">
    <text evidence="1 3">Belongs to the EXO70 family.</text>
</comment>
<dbReference type="InterPro" id="IPR004140">
    <property type="entry name" value="Exo70"/>
</dbReference>
<evidence type="ECO:0000256" key="4">
    <source>
        <dbReference type="SAM" id="MobiDB-lite"/>
    </source>
</evidence>
<evidence type="ECO:0000313" key="7">
    <source>
        <dbReference type="Proteomes" id="UP001289374"/>
    </source>
</evidence>
<feature type="region of interest" description="Disordered" evidence="4">
    <location>
        <begin position="1"/>
        <end position="32"/>
    </location>
</feature>
<keyword evidence="2 3" id="KW-0813">Transport</keyword>
<dbReference type="SUPFAM" id="SSF74788">
    <property type="entry name" value="Cullin repeat-like"/>
    <property type="match status" value="1"/>
</dbReference>
<dbReference type="EMBL" id="JACGWL010000002">
    <property type="protein sequence ID" value="KAK4408560.1"/>
    <property type="molecule type" value="Genomic_DNA"/>
</dbReference>
<keyword evidence="7" id="KW-1185">Reference proteome</keyword>
<dbReference type="PANTHER" id="PTHR12542:SF17">
    <property type="entry name" value="EXOCYST SUBUNIT EXO70 FAMILY PROTEIN"/>
    <property type="match status" value="1"/>
</dbReference>
<accession>A0AAE2C4Q4</accession>
<feature type="compositionally biased region" description="Pro residues" evidence="4">
    <location>
        <begin position="160"/>
        <end position="170"/>
    </location>
</feature>
<protein>
    <recommendedName>
        <fullName evidence="3">Exocyst subunit Exo70 family protein</fullName>
    </recommendedName>
</protein>
<proteinExistence type="inferred from homology"/>
<feature type="region of interest" description="Disordered" evidence="4">
    <location>
        <begin position="152"/>
        <end position="174"/>
    </location>
</feature>
<feature type="compositionally biased region" description="Polar residues" evidence="4">
    <location>
        <begin position="1"/>
        <end position="26"/>
    </location>
</feature>
<dbReference type="InterPro" id="IPR016159">
    <property type="entry name" value="Cullin_repeat-like_dom_sf"/>
</dbReference>
<sequence>MKDSTLSCNPSSPSPASISTFTSTPPSAVGQEGLSETMIEESISRAEPIIRKWDVDMGGLQKFSSIFVDDRREAKSLFEAATSLQQAINYYLKQSTYSEELIRVRKLMQIAMKRLEKEFHTILSANRKNLDSGSVSSRSSRTRSSFSEFFEFSEEEVNPTSPPRASPPPGGNAKLDAERATEMAMADLMGIADCMIACGYGRECIRVYKSIRKSMVNESLYYLGVNERLSHPQMKKMEWLVLEPKIKRWLRVVKFAVKTLLQGEKILCEIVFSEKVAESCFLDISCDAASNLFSFPENVAKCKKLLSPEKMFIALDIYEAVSELSPDIESIFASKFFTAVRAQATAARVKLGEAVRTILGQFEAAIQKDSSKSPVTGGVHPLTRYVMNYLVFLSDYSVHISTIVKDGPVNPQTPLPEPQFSSLTTVVEEDPTATPISRRLAWLILVLFSNLDGKAAQYNNAALPYLFLANNLNYVVYKVQNSNLGLLIGSNWIRKHEAKVKRYLAKYEKLGWSKILSSLPENPTAEISPKEVKECFKKFNSSFQEAYKKQCSWVIPDRKSENPLRRRYPKRSSPVIWPFTRNTGETYQGLYGGVIYQICPEDFEKYFWHMFSEAAGGVDNNFKFPKKLVNIHSLKVFLMCICIRPNQILTQNYETVIVLG</sequence>
<dbReference type="Proteomes" id="UP001289374">
    <property type="component" value="Unassembled WGS sequence"/>
</dbReference>
<evidence type="ECO:0000259" key="5">
    <source>
        <dbReference type="Pfam" id="PF03081"/>
    </source>
</evidence>
<keyword evidence="3" id="KW-0268">Exocytosis</keyword>
<comment type="caution">
    <text evidence="6">The sequence shown here is derived from an EMBL/GenBank/DDBJ whole genome shotgun (WGS) entry which is preliminary data.</text>
</comment>
<dbReference type="InterPro" id="IPR046364">
    <property type="entry name" value="Exo70_C"/>
</dbReference>
<dbReference type="PANTHER" id="PTHR12542">
    <property type="entry name" value="EXOCYST COMPLEX PROTEIN EXO70"/>
    <property type="match status" value="1"/>
</dbReference>
<reference evidence="6" key="1">
    <citation type="submission" date="2020-06" db="EMBL/GenBank/DDBJ databases">
        <authorList>
            <person name="Li T."/>
            <person name="Hu X."/>
            <person name="Zhang T."/>
            <person name="Song X."/>
            <person name="Zhang H."/>
            <person name="Dai N."/>
            <person name="Sheng W."/>
            <person name="Hou X."/>
            <person name="Wei L."/>
        </authorList>
    </citation>
    <scope>NUCLEOTIDE SEQUENCE</scope>
    <source>
        <strain evidence="6">K16</strain>
        <tissue evidence="6">Leaf</tissue>
    </source>
</reference>